<dbReference type="CDD" id="cd07765">
    <property type="entry name" value="KRAB_A-box"/>
    <property type="match status" value="1"/>
</dbReference>
<feature type="compositionally biased region" description="Polar residues" evidence="1">
    <location>
        <begin position="80"/>
        <end position="91"/>
    </location>
</feature>
<dbReference type="Gene3D" id="6.10.140.140">
    <property type="match status" value="1"/>
</dbReference>
<dbReference type="GeneTree" id="ENSGT00940000162549"/>
<accession>A0A8C4LZU0</accession>
<dbReference type="Proteomes" id="UP000694387">
    <property type="component" value="Chromosome 14"/>
</dbReference>
<dbReference type="SMART" id="SM00349">
    <property type="entry name" value="KRAB"/>
    <property type="match status" value="1"/>
</dbReference>
<reference evidence="3" key="3">
    <citation type="submission" date="2025-09" db="UniProtKB">
        <authorList>
            <consortium name="Ensembl"/>
        </authorList>
    </citation>
    <scope>IDENTIFICATION</scope>
</reference>
<dbReference type="PANTHER" id="PTHR23232:SF168">
    <property type="entry name" value="KRAB DOMAIN-CONTAINING PROTEIN"/>
    <property type="match status" value="1"/>
</dbReference>
<reference evidence="3 4" key="1">
    <citation type="journal article" date="2020" name="Nat. Commun.">
        <title>Donkey genomes provide new insights into domestication and selection for coat color.</title>
        <authorList>
            <person name="Wang"/>
            <person name="C."/>
            <person name="Li"/>
            <person name="H."/>
            <person name="Guo"/>
            <person name="Y."/>
            <person name="Huang"/>
            <person name="J."/>
            <person name="Sun"/>
            <person name="Y."/>
            <person name="Min"/>
            <person name="J."/>
            <person name="Wang"/>
            <person name="J."/>
            <person name="Fang"/>
            <person name="X."/>
            <person name="Zhao"/>
            <person name="Z."/>
            <person name="Wang"/>
            <person name="S."/>
            <person name="Zhang"/>
            <person name="Y."/>
            <person name="Liu"/>
            <person name="Q."/>
            <person name="Jiang"/>
            <person name="Q."/>
            <person name="Wang"/>
            <person name="X."/>
            <person name="Guo"/>
            <person name="Y."/>
            <person name="Yang"/>
            <person name="C."/>
            <person name="Wang"/>
            <person name="Y."/>
            <person name="Tian"/>
            <person name="F."/>
            <person name="Zhuang"/>
            <person name="G."/>
            <person name="Fan"/>
            <person name="Y."/>
            <person name="Gao"/>
            <person name="Q."/>
            <person name="Li"/>
            <person name="Y."/>
            <person name="Ju"/>
            <person name="Z."/>
            <person name="Li"/>
            <person name="J."/>
            <person name="Li"/>
            <person name="R."/>
            <person name="Hou"/>
            <person name="M."/>
            <person name="Yang"/>
            <person name="G."/>
            <person name="Liu"/>
            <person name="G."/>
            <person name="Liu"/>
            <person name="W."/>
            <person name="Guo"/>
            <person name="J."/>
            <person name="Pan"/>
            <person name="S."/>
            <person name="Fan"/>
            <person name="G."/>
            <person name="Zhang"/>
            <person name="W."/>
            <person name="Zhang"/>
            <person name="R."/>
            <person name="Yu"/>
            <person name="J."/>
            <person name="Zhang"/>
            <person name="X."/>
            <person name="Yin"/>
            <person name="Q."/>
            <person name="Ji"/>
            <person name="C."/>
            <person name="Jin"/>
            <person name="Y."/>
            <person name="Yue"/>
            <person name="G."/>
            <person name="Liu"/>
            <person name="M."/>
            <person name="Xu"/>
            <person name="J."/>
            <person name="Liu"/>
            <person name="S."/>
            <person name="Jordana"/>
            <person name="J."/>
            <person name="Noce"/>
            <person name="A."/>
            <person name="Amills"/>
            <person name="M."/>
            <person name="Wu"/>
            <person name="D.D."/>
            <person name="Li"/>
            <person name="S."/>
            <person name="Zhou"/>
            <person name="X. and Zhong"/>
            <person name="J."/>
        </authorList>
    </citation>
    <scope>NUCLEOTIDE SEQUENCE [LARGE SCALE GENOMIC DNA]</scope>
</reference>
<feature type="domain" description="KRAB" evidence="2">
    <location>
        <begin position="33"/>
        <end position="91"/>
    </location>
</feature>
<feature type="region of interest" description="Disordered" evidence="1">
    <location>
        <begin position="72"/>
        <end position="91"/>
    </location>
</feature>
<dbReference type="InterPro" id="IPR001909">
    <property type="entry name" value="KRAB"/>
</dbReference>
<evidence type="ECO:0000313" key="3">
    <source>
        <dbReference type="Ensembl" id="ENSEASP00005018836.2"/>
    </source>
</evidence>
<evidence type="ECO:0000259" key="2">
    <source>
        <dbReference type="PROSITE" id="PS50805"/>
    </source>
</evidence>
<keyword evidence="4" id="KW-1185">Reference proteome</keyword>
<proteinExistence type="predicted"/>
<reference evidence="3" key="2">
    <citation type="submission" date="2025-08" db="UniProtKB">
        <authorList>
            <consortium name="Ensembl"/>
        </authorList>
    </citation>
    <scope>IDENTIFICATION</scope>
</reference>
<organism evidence="3 4">
    <name type="scientific">Equus asinus</name>
    <name type="common">Donkey</name>
    <name type="synonym">Equus africanus asinus</name>
    <dbReference type="NCBI Taxonomy" id="9793"/>
    <lineage>
        <taxon>Eukaryota</taxon>
        <taxon>Metazoa</taxon>
        <taxon>Chordata</taxon>
        <taxon>Craniata</taxon>
        <taxon>Vertebrata</taxon>
        <taxon>Euteleostomi</taxon>
        <taxon>Mammalia</taxon>
        <taxon>Eutheria</taxon>
        <taxon>Laurasiatheria</taxon>
        <taxon>Perissodactyla</taxon>
        <taxon>Equidae</taxon>
        <taxon>Equus</taxon>
    </lineage>
</organism>
<dbReference type="InterPro" id="IPR036051">
    <property type="entry name" value="KRAB_dom_sf"/>
</dbReference>
<dbReference type="Ensembl" id="ENSEAST00005020440.2">
    <property type="protein sequence ID" value="ENSEASP00005018836.2"/>
    <property type="gene ID" value="ENSEASG00005012983.2"/>
</dbReference>
<dbReference type="GO" id="GO:0006355">
    <property type="term" value="P:regulation of DNA-templated transcription"/>
    <property type="evidence" value="ECO:0007669"/>
    <property type="project" value="InterPro"/>
</dbReference>
<dbReference type="SUPFAM" id="SSF109640">
    <property type="entry name" value="KRAB domain (Kruppel-associated box)"/>
    <property type="match status" value="1"/>
</dbReference>
<dbReference type="AlphaFoldDB" id="A0A8C4LZU0"/>
<sequence>MAGVTPPPALLPDSCGCAREGWVRAGEKKLRAVSFADVAVYFSPEEWGCLRLVQRALYQDVMRETYGHLGALGEVRPSSEPGSQQEGPWHN</sequence>
<dbReference type="PANTHER" id="PTHR23232">
    <property type="entry name" value="KRAB DOMAIN C2H2 ZINC FINGER"/>
    <property type="match status" value="1"/>
</dbReference>
<dbReference type="PROSITE" id="PS50805">
    <property type="entry name" value="KRAB"/>
    <property type="match status" value="1"/>
</dbReference>
<evidence type="ECO:0000256" key="1">
    <source>
        <dbReference type="SAM" id="MobiDB-lite"/>
    </source>
</evidence>
<name>A0A8C4LZU0_EQUAS</name>
<dbReference type="InterPro" id="IPR050169">
    <property type="entry name" value="Krueppel_C2H2_ZnF"/>
</dbReference>
<evidence type="ECO:0000313" key="4">
    <source>
        <dbReference type="Proteomes" id="UP000694387"/>
    </source>
</evidence>
<dbReference type="Pfam" id="PF01352">
    <property type="entry name" value="KRAB"/>
    <property type="match status" value="1"/>
</dbReference>
<protein>
    <recommendedName>
        <fullName evidence="2">KRAB domain-containing protein</fullName>
    </recommendedName>
</protein>